<evidence type="ECO:0000256" key="1">
    <source>
        <dbReference type="SAM" id="Phobius"/>
    </source>
</evidence>
<accession>A0ABZ0QEX6</accession>
<dbReference type="RefSeq" id="WP_261895330.1">
    <property type="nucleotide sequence ID" value="NZ_AP024895.1"/>
</dbReference>
<protein>
    <submittedName>
        <fullName evidence="2">DUF1360 domain-containing protein</fullName>
    </submittedName>
</protein>
<dbReference type="EMBL" id="CP138203">
    <property type="protein sequence ID" value="WPC74959.1"/>
    <property type="molecule type" value="Genomic_DNA"/>
</dbReference>
<dbReference type="Proteomes" id="UP001304071">
    <property type="component" value="Chromosome 1"/>
</dbReference>
<keyword evidence="3" id="KW-1185">Reference proteome</keyword>
<gene>
    <name evidence="2" type="ORF">R8Z52_07115</name>
</gene>
<keyword evidence="1" id="KW-0812">Transmembrane</keyword>
<sequence>MLELLQSPTANAVWICFIIALASANISITITQTEIFQPLRLLANKAGHMIGYLFHCFYCMNHWVVIAAMCIYQPRLITSPYPIVDWIVTTFVTISLSVFLSGVVFKVFLTAMAKKLREEEIKQTMTKSS</sequence>
<keyword evidence="1" id="KW-0472">Membrane</keyword>
<feature type="transmembrane region" description="Helical" evidence="1">
    <location>
        <begin position="86"/>
        <end position="109"/>
    </location>
</feature>
<evidence type="ECO:0000313" key="3">
    <source>
        <dbReference type="Proteomes" id="UP001304071"/>
    </source>
</evidence>
<feature type="transmembrane region" description="Helical" evidence="1">
    <location>
        <begin position="12"/>
        <end position="31"/>
    </location>
</feature>
<organism evidence="2 3">
    <name type="scientific">Vibrio porteresiae DSM 19223</name>
    <dbReference type="NCBI Taxonomy" id="1123496"/>
    <lineage>
        <taxon>Bacteria</taxon>
        <taxon>Pseudomonadati</taxon>
        <taxon>Pseudomonadota</taxon>
        <taxon>Gammaproteobacteria</taxon>
        <taxon>Vibrionales</taxon>
        <taxon>Vibrionaceae</taxon>
        <taxon>Vibrio</taxon>
    </lineage>
</organism>
<proteinExistence type="predicted"/>
<feature type="transmembrane region" description="Helical" evidence="1">
    <location>
        <begin position="52"/>
        <end position="74"/>
    </location>
</feature>
<reference evidence="2 3" key="1">
    <citation type="submission" date="2023-11" db="EMBL/GenBank/DDBJ databases">
        <title>Plant-associative lifestyle of Vibrio porteresiae and its evolutionary dynamics.</title>
        <authorList>
            <person name="Rameshkumar N."/>
            <person name="Kirti K."/>
        </authorList>
    </citation>
    <scope>NUCLEOTIDE SEQUENCE [LARGE SCALE GENOMIC DNA]</scope>
    <source>
        <strain evidence="2 3">MSSRF30</strain>
    </source>
</reference>
<evidence type="ECO:0000313" key="2">
    <source>
        <dbReference type="EMBL" id="WPC74959.1"/>
    </source>
</evidence>
<keyword evidence="1" id="KW-1133">Transmembrane helix</keyword>
<name>A0ABZ0QEX6_9VIBR</name>